<dbReference type="Proteomes" id="UP000245631">
    <property type="component" value="Unassembled WGS sequence"/>
</dbReference>
<sequence>MKTPLPVLKNALQKLAVVGASPSCTHGKRATPLAFRIRDNFPENGFALAFVEFRHHDISFAGGIAE</sequence>
<dbReference type="EMBL" id="QGGH01000013">
    <property type="protein sequence ID" value="PWJ88043.1"/>
    <property type="molecule type" value="Genomic_DNA"/>
</dbReference>
<reference evidence="1 2" key="1">
    <citation type="submission" date="2018-05" db="EMBL/GenBank/DDBJ databases">
        <title>Genomic Encyclopedia of Type Strains, Phase IV (KMG-IV): sequencing the most valuable type-strain genomes for metagenomic binning, comparative biology and taxonomic classification.</title>
        <authorList>
            <person name="Goeker M."/>
        </authorList>
    </citation>
    <scope>NUCLEOTIDE SEQUENCE [LARGE SCALE GENOMIC DNA]</scope>
    <source>
        <strain evidence="1 2">DSM 2626</strain>
    </source>
</reference>
<accession>A0A8E2W7P5</accession>
<proteinExistence type="predicted"/>
<organism evidence="1 2">
    <name type="scientific">Rhizobium loti</name>
    <name type="common">Mesorhizobium loti</name>
    <dbReference type="NCBI Taxonomy" id="381"/>
    <lineage>
        <taxon>Bacteria</taxon>
        <taxon>Pseudomonadati</taxon>
        <taxon>Pseudomonadota</taxon>
        <taxon>Alphaproteobacteria</taxon>
        <taxon>Hyphomicrobiales</taxon>
        <taxon>Phyllobacteriaceae</taxon>
        <taxon>Mesorhizobium</taxon>
    </lineage>
</organism>
<evidence type="ECO:0000313" key="2">
    <source>
        <dbReference type="Proteomes" id="UP000245631"/>
    </source>
</evidence>
<comment type="caution">
    <text evidence="1">The sequence shown here is derived from an EMBL/GenBank/DDBJ whole genome shotgun (WGS) entry which is preliminary data.</text>
</comment>
<protein>
    <submittedName>
        <fullName evidence="1">Uncharacterized protein</fullName>
    </submittedName>
</protein>
<evidence type="ECO:0000313" key="1">
    <source>
        <dbReference type="EMBL" id="PWJ88043.1"/>
    </source>
</evidence>
<name>A0A8E2W7P5_RHILI</name>
<dbReference type="AlphaFoldDB" id="A0A8E2W7P5"/>
<gene>
    <name evidence="1" type="ORF">C8D77_113132</name>
</gene>